<evidence type="ECO:0000256" key="3">
    <source>
        <dbReference type="ARBA" id="ARBA00022741"/>
    </source>
</evidence>
<dbReference type="GO" id="GO:0004674">
    <property type="term" value="F:protein serine/threonine kinase activity"/>
    <property type="evidence" value="ECO:0007669"/>
    <property type="project" value="UniProtKB-KW"/>
</dbReference>
<gene>
    <name evidence="7" type="ORF">KIN20_019964</name>
</gene>
<dbReference type="GO" id="GO:0007346">
    <property type="term" value="P:regulation of mitotic cell cycle"/>
    <property type="evidence" value="ECO:0007669"/>
    <property type="project" value="TreeGrafter"/>
</dbReference>
<feature type="compositionally biased region" description="Basic and acidic residues" evidence="6">
    <location>
        <begin position="42"/>
        <end position="53"/>
    </location>
</feature>
<keyword evidence="2" id="KW-0808">Transferase</keyword>
<dbReference type="GO" id="GO:0005634">
    <property type="term" value="C:nucleus"/>
    <property type="evidence" value="ECO:0007669"/>
    <property type="project" value="TreeGrafter"/>
</dbReference>
<evidence type="ECO:0000256" key="6">
    <source>
        <dbReference type="SAM" id="MobiDB-lite"/>
    </source>
</evidence>
<evidence type="ECO:0000313" key="7">
    <source>
        <dbReference type="EMBL" id="KAJ1360870.1"/>
    </source>
</evidence>
<dbReference type="PANTHER" id="PTHR24056">
    <property type="entry name" value="CELL DIVISION PROTEIN KINASE"/>
    <property type="match status" value="1"/>
</dbReference>
<dbReference type="InterPro" id="IPR011009">
    <property type="entry name" value="Kinase-like_dom_sf"/>
</dbReference>
<sequence>MELTVLTDEEAFLADSEITSFTLDSPAGPQKYSKFDSSPEAGGHDDQTPEHSPMEYSDVEVDVEPEFDPSTATYETLTEEQKALLSPDTKKRLEDEWQARLVAQLPISYASYMGCRNVIEFDCVNRVEEGTFGVVYRAKNKRTGEQKTLMRQLLSGLKHLQDNWILHRDLKASYLLFSLKGILMGSHMITASEDLMFFSEVPLEVTLNWLTHEVWHYEV</sequence>
<dbReference type="SUPFAM" id="SSF56112">
    <property type="entry name" value="Protein kinase-like (PK-like)"/>
    <property type="match status" value="1"/>
</dbReference>
<accession>A0AAD5MLS6</accession>
<dbReference type="PANTHER" id="PTHR24056:SF107">
    <property type="entry name" value="CYCLIN-DEPENDENT KINASE 11A-RELATED"/>
    <property type="match status" value="1"/>
</dbReference>
<dbReference type="AlphaFoldDB" id="A0AAD5MLS6"/>
<keyword evidence="8" id="KW-1185">Reference proteome</keyword>
<keyword evidence="4" id="KW-0418">Kinase</keyword>
<reference evidence="7" key="1">
    <citation type="submission" date="2021-06" db="EMBL/GenBank/DDBJ databases">
        <title>Parelaphostrongylus tenuis whole genome reference sequence.</title>
        <authorList>
            <person name="Garwood T.J."/>
            <person name="Larsen P.A."/>
            <person name="Fountain-Jones N.M."/>
            <person name="Garbe J.R."/>
            <person name="Macchietto M.G."/>
            <person name="Kania S.A."/>
            <person name="Gerhold R.W."/>
            <person name="Richards J.E."/>
            <person name="Wolf T.M."/>
        </authorList>
    </citation>
    <scope>NUCLEOTIDE SEQUENCE</scope>
    <source>
        <strain evidence="7">MNPRO001-30</strain>
        <tissue evidence="7">Meninges</tissue>
    </source>
</reference>
<evidence type="ECO:0000256" key="2">
    <source>
        <dbReference type="ARBA" id="ARBA00022679"/>
    </source>
</evidence>
<evidence type="ECO:0008006" key="9">
    <source>
        <dbReference type="Google" id="ProtNLM"/>
    </source>
</evidence>
<feature type="region of interest" description="Disordered" evidence="6">
    <location>
        <begin position="20"/>
        <end position="59"/>
    </location>
</feature>
<protein>
    <recommendedName>
        <fullName evidence="9">Protein kinase domain-containing protein</fullName>
    </recommendedName>
</protein>
<dbReference type="GO" id="GO:0005524">
    <property type="term" value="F:ATP binding"/>
    <property type="evidence" value="ECO:0007669"/>
    <property type="project" value="UniProtKB-KW"/>
</dbReference>
<comment type="caution">
    <text evidence="7">The sequence shown here is derived from an EMBL/GenBank/DDBJ whole genome shotgun (WGS) entry which is preliminary data.</text>
</comment>
<proteinExistence type="predicted"/>
<keyword evidence="5" id="KW-0067">ATP-binding</keyword>
<evidence type="ECO:0000256" key="5">
    <source>
        <dbReference type="ARBA" id="ARBA00022840"/>
    </source>
</evidence>
<evidence type="ECO:0000256" key="4">
    <source>
        <dbReference type="ARBA" id="ARBA00022777"/>
    </source>
</evidence>
<dbReference type="Proteomes" id="UP001196413">
    <property type="component" value="Unassembled WGS sequence"/>
</dbReference>
<dbReference type="Gene3D" id="1.10.510.10">
    <property type="entry name" value="Transferase(Phosphotransferase) domain 1"/>
    <property type="match status" value="1"/>
</dbReference>
<evidence type="ECO:0000313" key="8">
    <source>
        <dbReference type="Proteomes" id="UP001196413"/>
    </source>
</evidence>
<evidence type="ECO:0000256" key="1">
    <source>
        <dbReference type="ARBA" id="ARBA00022527"/>
    </source>
</evidence>
<name>A0AAD5MLS6_PARTN</name>
<keyword evidence="1" id="KW-0723">Serine/threonine-protein kinase</keyword>
<organism evidence="7 8">
    <name type="scientific">Parelaphostrongylus tenuis</name>
    <name type="common">Meningeal worm</name>
    <dbReference type="NCBI Taxonomy" id="148309"/>
    <lineage>
        <taxon>Eukaryota</taxon>
        <taxon>Metazoa</taxon>
        <taxon>Ecdysozoa</taxon>
        <taxon>Nematoda</taxon>
        <taxon>Chromadorea</taxon>
        <taxon>Rhabditida</taxon>
        <taxon>Rhabditina</taxon>
        <taxon>Rhabditomorpha</taxon>
        <taxon>Strongyloidea</taxon>
        <taxon>Metastrongylidae</taxon>
        <taxon>Parelaphostrongylus</taxon>
    </lineage>
</organism>
<keyword evidence="3" id="KW-0547">Nucleotide-binding</keyword>
<dbReference type="InterPro" id="IPR050108">
    <property type="entry name" value="CDK"/>
</dbReference>
<dbReference type="EMBL" id="JAHQIW010003998">
    <property type="protein sequence ID" value="KAJ1360870.1"/>
    <property type="molecule type" value="Genomic_DNA"/>
</dbReference>